<dbReference type="AlphaFoldDB" id="A0A8S2R9S3"/>
<evidence type="ECO:0000256" key="3">
    <source>
        <dbReference type="ARBA" id="ARBA00022679"/>
    </source>
</evidence>
<dbReference type="Gene3D" id="3.90.176.10">
    <property type="entry name" value="Toxin ADP-ribosyltransferase, Chain A, domain 1"/>
    <property type="match status" value="1"/>
</dbReference>
<organism evidence="9 10">
    <name type="scientific">Didymodactylos carnosus</name>
    <dbReference type="NCBI Taxonomy" id="1234261"/>
    <lineage>
        <taxon>Eukaryota</taxon>
        <taxon>Metazoa</taxon>
        <taxon>Spiralia</taxon>
        <taxon>Gnathifera</taxon>
        <taxon>Rotifera</taxon>
        <taxon>Eurotatoria</taxon>
        <taxon>Bdelloidea</taxon>
        <taxon>Philodinida</taxon>
        <taxon>Philodinidae</taxon>
        <taxon>Didymodactylos</taxon>
    </lineage>
</organism>
<evidence type="ECO:0000259" key="7">
    <source>
        <dbReference type="PROSITE" id="PS50918"/>
    </source>
</evidence>
<evidence type="ECO:0000313" key="8">
    <source>
        <dbReference type="EMBL" id="CAF1341820.1"/>
    </source>
</evidence>
<dbReference type="Proteomes" id="UP000682733">
    <property type="component" value="Unassembled WGS sequence"/>
</dbReference>
<sequence>MSIYRRSEASTPVLLRPRNFQWYWNSSADPWATIVETEQLDVWQKYTDVENEILEDAFNNKIKEVELDCDYVVNFKHEVQYNKRDKTKQRPIKRVQLLSDRSNVHLREERFSSTITLTDSSTMAAASTDDEQELLRRLREYGDLSDAYLELELVKTKTNKTFADVVEEAASGILKEGAKLGKEKEAKWLAQRLIDVKLVGEKLEAGFLEDIPQQIGETCIYLYTKESFWYKLLNSTLRCHQTMTREHVKTMGPFCWLLKNYIVEKSNRGRLTVYRGLTLTDEQRKEFTKEKSVLTHFTSTSTNRKLAERFGNTLLVFDLNMQFFGEDRYKEYGMDVSSISDFPNEEEYTMYPGTKLRFVRAEYDNEAKKHIIYLTTCH</sequence>
<comment type="similarity">
    <text evidence="1 6">Belongs to the Arg-specific ADP-ribosyltransferase family.</text>
</comment>
<keyword evidence="3 6" id="KW-0808">Transferase</keyword>
<dbReference type="InterPro" id="IPR037197">
    <property type="entry name" value="WWE_dom_sf"/>
</dbReference>
<evidence type="ECO:0000256" key="6">
    <source>
        <dbReference type="RuleBase" id="RU361228"/>
    </source>
</evidence>
<keyword evidence="2 6" id="KW-0328">Glycosyltransferase</keyword>
<dbReference type="InterPro" id="IPR004170">
    <property type="entry name" value="WWE_dom"/>
</dbReference>
<dbReference type="GO" id="GO:0016779">
    <property type="term" value="F:nucleotidyltransferase activity"/>
    <property type="evidence" value="ECO:0007669"/>
    <property type="project" value="UniProtKB-KW"/>
</dbReference>
<reference evidence="9" key="1">
    <citation type="submission" date="2021-02" db="EMBL/GenBank/DDBJ databases">
        <authorList>
            <person name="Nowell W R."/>
        </authorList>
    </citation>
    <scope>NUCLEOTIDE SEQUENCE</scope>
</reference>
<keyword evidence="4" id="KW-0548">Nucleotidyltransferase</keyword>
<dbReference type="PROSITE" id="PS51996">
    <property type="entry name" value="TR_MART"/>
    <property type="match status" value="1"/>
</dbReference>
<evidence type="ECO:0000256" key="4">
    <source>
        <dbReference type="ARBA" id="ARBA00022695"/>
    </source>
</evidence>
<proteinExistence type="inferred from homology"/>
<dbReference type="Pfam" id="PF01129">
    <property type="entry name" value="ART"/>
    <property type="match status" value="1"/>
</dbReference>
<dbReference type="Gene3D" id="3.30.720.50">
    <property type="match status" value="1"/>
</dbReference>
<dbReference type="EC" id="2.4.2.31" evidence="6"/>
<dbReference type="PROSITE" id="PS50918">
    <property type="entry name" value="WWE"/>
    <property type="match status" value="1"/>
</dbReference>
<evidence type="ECO:0000313" key="10">
    <source>
        <dbReference type="Proteomes" id="UP000682733"/>
    </source>
</evidence>
<dbReference type="SUPFAM" id="SSF56399">
    <property type="entry name" value="ADP-ribosylation"/>
    <property type="match status" value="1"/>
</dbReference>
<name>A0A8S2R9S3_9BILA</name>
<gene>
    <name evidence="8" type="ORF">OVA965_LOCUS30379</name>
    <name evidence="9" type="ORF">TMI583_LOCUS31178</name>
</gene>
<dbReference type="Pfam" id="PF02825">
    <property type="entry name" value="WWE"/>
    <property type="match status" value="1"/>
</dbReference>
<evidence type="ECO:0000256" key="2">
    <source>
        <dbReference type="ARBA" id="ARBA00022676"/>
    </source>
</evidence>
<protein>
    <recommendedName>
        <fullName evidence="6">NAD(P)(+)--arginine ADP-ribosyltransferase</fullName>
        <ecNumber evidence="6">2.4.2.31</ecNumber>
    </recommendedName>
    <alternativeName>
        <fullName evidence="6">Mono(ADP-ribosyl)transferase</fullName>
    </alternativeName>
</protein>
<keyword evidence="6" id="KW-0521">NADP</keyword>
<feature type="domain" description="WWE" evidence="7">
    <location>
        <begin position="8"/>
        <end position="94"/>
    </location>
</feature>
<comment type="caution">
    <text evidence="9">The sequence shown here is derived from an EMBL/GenBank/DDBJ whole genome shotgun (WGS) entry which is preliminary data.</text>
</comment>
<keyword evidence="6" id="KW-0520">NAD</keyword>
<evidence type="ECO:0000313" key="9">
    <source>
        <dbReference type="EMBL" id="CAF4152968.1"/>
    </source>
</evidence>
<evidence type="ECO:0000256" key="5">
    <source>
        <dbReference type="ARBA" id="ARBA00047597"/>
    </source>
</evidence>
<dbReference type="InterPro" id="IPR000768">
    <property type="entry name" value="ART"/>
</dbReference>
<dbReference type="GO" id="GO:0106274">
    <property type="term" value="F:NAD+-protein-arginine ADP-ribosyltransferase activity"/>
    <property type="evidence" value="ECO:0007669"/>
    <property type="project" value="UniProtKB-EC"/>
</dbReference>
<comment type="catalytic activity">
    <reaction evidence="5 6">
        <text>L-arginyl-[protein] + NAD(+) = N(omega)-(ADP-D-ribosyl)-L-arginyl-[protein] + nicotinamide + H(+)</text>
        <dbReference type="Rhea" id="RHEA:19149"/>
        <dbReference type="Rhea" id="RHEA-COMP:10532"/>
        <dbReference type="Rhea" id="RHEA-COMP:15087"/>
        <dbReference type="ChEBI" id="CHEBI:15378"/>
        <dbReference type="ChEBI" id="CHEBI:17154"/>
        <dbReference type="ChEBI" id="CHEBI:29965"/>
        <dbReference type="ChEBI" id="CHEBI:57540"/>
        <dbReference type="ChEBI" id="CHEBI:142554"/>
        <dbReference type="EC" id="2.4.2.31"/>
    </reaction>
</comment>
<dbReference type="EMBL" id="CAJNOK010022040">
    <property type="protein sequence ID" value="CAF1341820.1"/>
    <property type="molecule type" value="Genomic_DNA"/>
</dbReference>
<evidence type="ECO:0000256" key="1">
    <source>
        <dbReference type="ARBA" id="ARBA00009558"/>
    </source>
</evidence>
<accession>A0A8S2R9S3</accession>
<dbReference type="Proteomes" id="UP000677228">
    <property type="component" value="Unassembled WGS sequence"/>
</dbReference>
<dbReference type="EMBL" id="CAJOBA010043667">
    <property type="protein sequence ID" value="CAF4152968.1"/>
    <property type="molecule type" value="Genomic_DNA"/>
</dbReference>
<dbReference type="SUPFAM" id="SSF117839">
    <property type="entry name" value="WWE domain"/>
    <property type="match status" value="1"/>
</dbReference>